<evidence type="ECO:0000256" key="5">
    <source>
        <dbReference type="SAM" id="Phobius"/>
    </source>
</evidence>
<dbReference type="AlphaFoldDB" id="A0A3A6Q188"/>
<evidence type="ECO:0000313" key="6">
    <source>
        <dbReference type="EMBL" id="RJX41253.1"/>
    </source>
</evidence>
<sequence length="234" mass="24533">MTLLNPILHSPVFGIALTVGLYWGMVKLKARYRRVHPLICTAAVIIAILVLGDIPYEDYRIGGEWLSWALGPATVALAVPLYKHASLIRSKLAPVMTGITLGAIVSAGMTACIFYLTGASMELMYSAVAKSSSAPFSMEIARRLGGIPELAAAISVLTGLFGSLAGPAFLRLCGVRSDIAIGAAIGTSSHGIGTARLMETSELQGSVSGFAMAAAGMISTLLMLPVYWWLLSSS</sequence>
<dbReference type="EMBL" id="QXQB01000001">
    <property type="protein sequence ID" value="RJX41253.1"/>
    <property type="molecule type" value="Genomic_DNA"/>
</dbReference>
<evidence type="ECO:0000256" key="2">
    <source>
        <dbReference type="ARBA" id="ARBA00022692"/>
    </source>
</evidence>
<dbReference type="RefSeq" id="WP_120107560.1">
    <property type="nucleotide sequence ID" value="NZ_QXQB01000001.1"/>
</dbReference>
<dbReference type="Proteomes" id="UP000267798">
    <property type="component" value="Unassembled WGS sequence"/>
</dbReference>
<evidence type="ECO:0000313" key="7">
    <source>
        <dbReference type="Proteomes" id="UP000267798"/>
    </source>
</evidence>
<evidence type="ECO:0000256" key="1">
    <source>
        <dbReference type="ARBA" id="ARBA00004141"/>
    </source>
</evidence>
<evidence type="ECO:0000256" key="4">
    <source>
        <dbReference type="ARBA" id="ARBA00023136"/>
    </source>
</evidence>
<dbReference type="InterPro" id="IPR007300">
    <property type="entry name" value="CidB/LrgB"/>
</dbReference>
<feature type="transmembrane region" description="Helical" evidence="5">
    <location>
        <begin position="150"/>
        <end position="172"/>
    </location>
</feature>
<dbReference type="Pfam" id="PF04172">
    <property type="entry name" value="LrgB"/>
    <property type="match status" value="1"/>
</dbReference>
<feature type="transmembrane region" description="Helical" evidence="5">
    <location>
        <begin position="94"/>
        <end position="116"/>
    </location>
</feature>
<comment type="subcellular location">
    <subcellularLocation>
        <location evidence="1">Membrane</location>
        <topology evidence="1">Multi-pass membrane protein</topology>
    </subcellularLocation>
</comment>
<feature type="transmembrane region" description="Helical" evidence="5">
    <location>
        <begin position="65"/>
        <end position="82"/>
    </location>
</feature>
<feature type="transmembrane region" description="Helical" evidence="5">
    <location>
        <begin position="35"/>
        <end position="53"/>
    </location>
</feature>
<comment type="caution">
    <text evidence="6">The sequence shown here is derived from an EMBL/GenBank/DDBJ whole genome shotgun (WGS) entry which is preliminary data.</text>
</comment>
<keyword evidence="3 5" id="KW-1133">Transmembrane helix</keyword>
<accession>A0A3A6Q188</accession>
<feature type="transmembrane region" description="Helical" evidence="5">
    <location>
        <begin position="210"/>
        <end position="231"/>
    </location>
</feature>
<keyword evidence="4 5" id="KW-0472">Membrane</keyword>
<dbReference type="OrthoDB" id="9811701at2"/>
<proteinExistence type="predicted"/>
<dbReference type="PANTHER" id="PTHR30249:SF0">
    <property type="entry name" value="PLASTIDAL GLYCOLATE_GLYCERATE TRANSLOCATOR 1, CHLOROPLASTIC"/>
    <property type="match status" value="1"/>
</dbReference>
<reference evidence="6 7" key="1">
    <citation type="submission" date="2018-09" db="EMBL/GenBank/DDBJ databases">
        <title>Paenibacillus aracenensis nov. sp. isolated from a cave in southern Spain.</title>
        <authorList>
            <person name="Jurado V."/>
            <person name="Gutierrez-Patricio S."/>
            <person name="Gonzalez-Pimentel J.L."/>
            <person name="Miller A.Z."/>
            <person name="Laiz L."/>
            <person name="Saiz-Jimenez C."/>
        </authorList>
    </citation>
    <scope>NUCLEOTIDE SEQUENCE [LARGE SCALE GENOMIC DNA]</scope>
    <source>
        <strain evidence="6 7">JCM 19203</strain>
    </source>
</reference>
<name>A0A3A6Q188_9BACL</name>
<protein>
    <submittedName>
        <fullName evidence="6">LrgB family protein</fullName>
    </submittedName>
</protein>
<evidence type="ECO:0000256" key="3">
    <source>
        <dbReference type="ARBA" id="ARBA00022989"/>
    </source>
</evidence>
<gene>
    <name evidence="6" type="ORF">D3P09_04515</name>
</gene>
<organism evidence="6 7">
    <name type="scientific">Paenibacillus pinisoli</name>
    <dbReference type="NCBI Taxonomy" id="1276110"/>
    <lineage>
        <taxon>Bacteria</taxon>
        <taxon>Bacillati</taxon>
        <taxon>Bacillota</taxon>
        <taxon>Bacilli</taxon>
        <taxon>Bacillales</taxon>
        <taxon>Paenibacillaceae</taxon>
        <taxon>Paenibacillus</taxon>
    </lineage>
</organism>
<keyword evidence="7" id="KW-1185">Reference proteome</keyword>
<dbReference type="PANTHER" id="PTHR30249">
    <property type="entry name" value="PUTATIVE SEROTONIN TRANSPORTER"/>
    <property type="match status" value="1"/>
</dbReference>
<feature type="transmembrane region" description="Helical" evidence="5">
    <location>
        <begin position="6"/>
        <end position="23"/>
    </location>
</feature>
<keyword evidence="2 5" id="KW-0812">Transmembrane</keyword>
<dbReference type="GO" id="GO:0016020">
    <property type="term" value="C:membrane"/>
    <property type="evidence" value="ECO:0007669"/>
    <property type="project" value="UniProtKB-SubCell"/>
</dbReference>
<feature type="transmembrane region" description="Helical" evidence="5">
    <location>
        <begin position="179"/>
        <end position="198"/>
    </location>
</feature>